<gene>
    <name evidence="3" type="ORF">QTP70_006123</name>
</gene>
<reference evidence="3" key="1">
    <citation type="submission" date="2023-06" db="EMBL/GenBank/DDBJ databases">
        <title>Male Hemibagrus guttatus genome.</title>
        <authorList>
            <person name="Bian C."/>
        </authorList>
    </citation>
    <scope>NUCLEOTIDE SEQUENCE</scope>
    <source>
        <strain evidence="3">Male_cb2023</strain>
        <tissue evidence="3">Muscle</tissue>
    </source>
</reference>
<proteinExistence type="predicted"/>
<evidence type="ECO:0000259" key="2">
    <source>
        <dbReference type="Pfam" id="PF06464"/>
    </source>
</evidence>
<dbReference type="Proteomes" id="UP001274896">
    <property type="component" value="Unassembled WGS sequence"/>
</dbReference>
<evidence type="ECO:0000256" key="1">
    <source>
        <dbReference type="SAM" id="MobiDB-lite"/>
    </source>
</evidence>
<dbReference type="InterPro" id="IPR010506">
    <property type="entry name" value="DMAP1-bd"/>
</dbReference>
<feature type="compositionally biased region" description="Basic and acidic residues" evidence="1">
    <location>
        <begin position="36"/>
        <end position="47"/>
    </location>
</feature>
<dbReference type="Pfam" id="PF06464">
    <property type="entry name" value="DMAP_binding"/>
    <property type="match status" value="1"/>
</dbReference>
<protein>
    <recommendedName>
        <fullName evidence="2">DMAP1-binding domain-containing protein</fullName>
    </recommendedName>
</protein>
<comment type="caution">
    <text evidence="3">The sequence shown here is derived from an EMBL/GenBank/DDBJ whole genome shotgun (WGS) entry which is preliminary data.</text>
</comment>
<accession>A0AAE0R460</accession>
<feature type="domain" description="DMAP1-binding" evidence="2">
    <location>
        <begin position="9"/>
        <end position="72"/>
    </location>
</feature>
<evidence type="ECO:0000313" key="3">
    <source>
        <dbReference type="EMBL" id="KAK3542866.1"/>
    </source>
</evidence>
<evidence type="ECO:0000313" key="4">
    <source>
        <dbReference type="Proteomes" id="UP001274896"/>
    </source>
</evidence>
<dbReference type="AlphaFoldDB" id="A0AAE0R460"/>
<feature type="compositionally biased region" description="Polar residues" evidence="1">
    <location>
        <begin position="9"/>
        <end position="24"/>
    </location>
</feature>
<sequence>MPHHGVDPSLQTEPRISASSQAAPLTSKHNKPRAGNSRDERFRSDLHTEAVQAALAKYKERKMPMPSKRRSVLVQSSVEACTPPE</sequence>
<feature type="region of interest" description="Disordered" evidence="1">
    <location>
        <begin position="61"/>
        <end position="85"/>
    </location>
</feature>
<keyword evidence="4" id="KW-1185">Reference proteome</keyword>
<name>A0AAE0R460_9TELE</name>
<organism evidence="3 4">
    <name type="scientific">Hemibagrus guttatus</name>
    <dbReference type="NCBI Taxonomy" id="175788"/>
    <lineage>
        <taxon>Eukaryota</taxon>
        <taxon>Metazoa</taxon>
        <taxon>Chordata</taxon>
        <taxon>Craniata</taxon>
        <taxon>Vertebrata</taxon>
        <taxon>Euteleostomi</taxon>
        <taxon>Actinopterygii</taxon>
        <taxon>Neopterygii</taxon>
        <taxon>Teleostei</taxon>
        <taxon>Ostariophysi</taxon>
        <taxon>Siluriformes</taxon>
        <taxon>Bagridae</taxon>
        <taxon>Hemibagrus</taxon>
    </lineage>
</organism>
<dbReference type="EMBL" id="JAUCMX010000006">
    <property type="protein sequence ID" value="KAK3542866.1"/>
    <property type="molecule type" value="Genomic_DNA"/>
</dbReference>
<feature type="region of interest" description="Disordered" evidence="1">
    <location>
        <begin position="1"/>
        <end position="47"/>
    </location>
</feature>